<feature type="region of interest" description="Disordered" evidence="1">
    <location>
        <begin position="581"/>
        <end position="606"/>
    </location>
</feature>
<keyword evidence="2" id="KW-0812">Transmembrane</keyword>
<dbReference type="Proteomes" id="UP000009168">
    <property type="component" value="Unassembled WGS sequence"/>
</dbReference>
<feature type="transmembrane region" description="Helical" evidence="2">
    <location>
        <begin position="645"/>
        <end position="664"/>
    </location>
</feature>
<dbReference type="InterPro" id="IPR035965">
    <property type="entry name" value="PAS-like_dom_sf"/>
</dbReference>
<dbReference type="NCBIfam" id="TIGR00229">
    <property type="entry name" value="sensory_box"/>
    <property type="match status" value="1"/>
</dbReference>
<evidence type="ECO:0000256" key="2">
    <source>
        <dbReference type="SAM" id="Phobius"/>
    </source>
</evidence>
<reference evidence="5" key="1">
    <citation type="journal article" date="2006" name="PLoS Biol.">
        <title>Macronuclear genome sequence of the ciliate Tetrahymena thermophila, a model eukaryote.</title>
        <authorList>
            <person name="Eisen J.A."/>
            <person name="Coyne R.S."/>
            <person name="Wu M."/>
            <person name="Wu D."/>
            <person name="Thiagarajan M."/>
            <person name="Wortman J.R."/>
            <person name="Badger J.H."/>
            <person name="Ren Q."/>
            <person name="Amedeo P."/>
            <person name="Jones K.M."/>
            <person name="Tallon L.J."/>
            <person name="Delcher A.L."/>
            <person name="Salzberg S.L."/>
            <person name="Silva J.C."/>
            <person name="Haas B.J."/>
            <person name="Majoros W.H."/>
            <person name="Farzad M."/>
            <person name="Carlton J.M."/>
            <person name="Smith R.K. Jr."/>
            <person name="Garg J."/>
            <person name="Pearlman R.E."/>
            <person name="Karrer K.M."/>
            <person name="Sun L."/>
            <person name="Manning G."/>
            <person name="Elde N.C."/>
            <person name="Turkewitz A.P."/>
            <person name="Asai D.J."/>
            <person name="Wilkes D.E."/>
            <person name="Wang Y."/>
            <person name="Cai H."/>
            <person name="Collins K."/>
            <person name="Stewart B.A."/>
            <person name="Lee S.R."/>
            <person name="Wilamowska K."/>
            <person name="Weinberg Z."/>
            <person name="Ruzzo W.L."/>
            <person name="Wloga D."/>
            <person name="Gaertig J."/>
            <person name="Frankel J."/>
            <person name="Tsao C.-C."/>
            <person name="Gorovsky M.A."/>
            <person name="Keeling P.J."/>
            <person name="Waller R.F."/>
            <person name="Patron N.J."/>
            <person name="Cherry J.M."/>
            <person name="Stover N.A."/>
            <person name="Krieger C.J."/>
            <person name="del Toro C."/>
            <person name="Ryder H.F."/>
            <person name="Williamson S.C."/>
            <person name="Barbeau R.A."/>
            <person name="Hamilton E.P."/>
            <person name="Orias E."/>
        </authorList>
    </citation>
    <scope>NUCLEOTIDE SEQUENCE [LARGE SCALE GENOMIC DNA]</scope>
    <source>
        <strain evidence="5">SB210</strain>
    </source>
</reference>
<feature type="domain" description="PAS" evidence="3">
    <location>
        <begin position="222"/>
        <end position="289"/>
    </location>
</feature>
<dbReference type="InterPro" id="IPR000014">
    <property type="entry name" value="PAS"/>
</dbReference>
<organism evidence="4 5">
    <name type="scientific">Tetrahymena thermophila (strain SB210)</name>
    <dbReference type="NCBI Taxonomy" id="312017"/>
    <lineage>
        <taxon>Eukaryota</taxon>
        <taxon>Sar</taxon>
        <taxon>Alveolata</taxon>
        <taxon>Ciliophora</taxon>
        <taxon>Intramacronucleata</taxon>
        <taxon>Oligohymenophorea</taxon>
        <taxon>Hymenostomatida</taxon>
        <taxon>Tetrahymenina</taxon>
        <taxon>Tetrahymenidae</taxon>
        <taxon>Tetrahymena</taxon>
    </lineage>
</organism>
<dbReference type="EMBL" id="GG662588">
    <property type="protein sequence ID" value="EAR84719.2"/>
    <property type="molecule type" value="Genomic_DNA"/>
</dbReference>
<evidence type="ECO:0000313" key="4">
    <source>
        <dbReference type="EMBL" id="EAR84719.2"/>
    </source>
</evidence>
<keyword evidence="2" id="KW-1133">Transmembrane helix</keyword>
<protein>
    <submittedName>
        <fullName evidence="4">PAS domain S-box protein</fullName>
    </submittedName>
</protein>
<dbReference type="GeneID" id="7846576"/>
<dbReference type="PROSITE" id="PS50112">
    <property type="entry name" value="PAS"/>
    <property type="match status" value="1"/>
</dbReference>
<dbReference type="KEGG" id="tet:TTHERM_00637210"/>
<dbReference type="PANTHER" id="PTHR31600">
    <property type="entry name" value="TINY MACROCYSTS PROTEIN B-RELATED"/>
    <property type="match status" value="1"/>
</dbReference>
<accession>Q22HI2</accession>
<proteinExistence type="predicted"/>
<dbReference type="HOGENOM" id="CLU_001391_0_0_1"/>
<name>Q22HI2_TETTS</name>
<dbReference type="InterPro" id="IPR013767">
    <property type="entry name" value="PAS_fold"/>
</dbReference>
<dbReference type="OrthoDB" id="297535at2759"/>
<dbReference type="SUPFAM" id="SSF55785">
    <property type="entry name" value="PYP-like sensor domain (PAS domain)"/>
    <property type="match status" value="1"/>
</dbReference>
<dbReference type="Pfam" id="PF00989">
    <property type="entry name" value="PAS"/>
    <property type="match status" value="1"/>
</dbReference>
<dbReference type="InterPro" id="IPR057352">
    <property type="entry name" value="TPR_TmcB/C"/>
</dbReference>
<dbReference type="Pfam" id="PF25474">
    <property type="entry name" value="TPR_TmcB"/>
    <property type="match status" value="1"/>
</dbReference>
<dbReference type="CDD" id="cd00130">
    <property type="entry name" value="PAS"/>
    <property type="match status" value="1"/>
</dbReference>
<keyword evidence="5" id="KW-1185">Reference proteome</keyword>
<evidence type="ECO:0000259" key="3">
    <source>
        <dbReference type="PROSITE" id="PS50112"/>
    </source>
</evidence>
<dbReference type="InParanoid" id="Q22HI2"/>
<gene>
    <name evidence="4" type="ORF">TTHERM_00637210</name>
</gene>
<dbReference type="SMART" id="SM00091">
    <property type="entry name" value="PAS"/>
    <property type="match status" value="1"/>
</dbReference>
<keyword evidence="2" id="KW-0472">Membrane</keyword>
<evidence type="ECO:0000313" key="5">
    <source>
        <dbReference type="Proteomes" id="UP000009168"/>
    </source>
</evidence>
<sequence>MNKTIKSQTSELEQLTQVIELIQHLFYISLQKFPNSPKLRILFAIFLMDIAQNKQQSMQELVNSELEKPSLDEQFTIQRLQMYLENQAQSISNNQNSHFSMNQTDFMMDISYQNQMKIFKDLIEASANNYTELWFQLLEDQPDLLKIKQIGFKINDLNIIIEEQFQKMTKVPSFNFTTPSLLFGKYLIELVDDNQRGKQVLQQVMGYQQKEQTNLNAADPSLEQSPTIIISADEDNFGIITNVNTSCCCFFGYQKVEMMNRNIKNFMPQVYSDRHDQFIRNFLQTLESRILNVEREVMIKQKNNYIKSANIMVKYIPSLSTGIQFIGQYNVNKVICHTAYMILDTEFYIENITSSCINMIHLDQNKLKKRKHIDEIIPCFQSEFKKYFYKGGCEQKISIQNSSDQVLLNIQIQDINLKNLGNSGYIVKLQNKNKALEVEYNTSEDQKVDQNIKSFLNQSILHNSEQTKSQKQEYFVLKYDPTQKRFIGQFYDLNAQKSGKSLLSPQISKQKDQASRFSFFSVLAQDAQENAQSDAFNMGKSQFSKQQSTPQVQDQKQYGEGIKTLRLCGKNIVDINILKEGEGDEQEEEDKEIQGMNEEENQKEDELNFEKGVKHSNIFKSRDIFVKFINNSDFLNPSLIQRSNLTILLFCAIFLLIFIINFVISGSSIQQSENQYTVLDNMNKFISESQYILNCMFDLQLLNSKVYDSKIVNFTQTTQNLQDSLNRLNYYHQNFDLSSLQLDAQSLNYLNNPTVPIFNPIGIKTDFFDFYQASSQFISKINQINSYSLDQFSINDLNIYYIQYNFLNSYYIISDQISKSISSQISSYSQQLGGTLFQMIIVAGVLLFIEIIAVIFIYFSLLLLIKQILILFLEIPLEKIQQLLFKSKKFGNQIQSGDEENISSNDSLSAFKKEDDKSFSITRISKTGKKLRKFRLESKQFKVFFIPFIITILILITYFTATFAIYQPTINQLQNFSNEFNSTSTLDQIFGISANVAQIMIMNITFQTVNQTSIKFQEQQMYELYQQIGDIQRYHIENMNLHNSAYNTYFQTTMMSDNSSNPCLLLSTTFQSSNCDSIANSTITKGMILLLTRQIESIRNLYLSTEYIYASITDTSEQQIQLNNLLNSDQAIEVKTLQFQYINQIFQQLSGQMITEINNSISSTNASNLFVVILCIIFLLISLIIIWMPLMSNIQRDISRTRNLVILIPLNVSKKCKFLRNLLSQYDEKLGKVTSQKIKK</sequence>
<dbReference type="GO" id="GO:0006355">
    <property type="term" value="P:regulation of DNA-templated transcription"/>
    <property type="evidence" value="ECO:0007669"/>
    <property type="project" value="InterPro"/>
</dbReference>
<dbReference type="InterPro" id="IPR052994">
    <property type="entry name" value="Tiny_macrocysts_regulators"/>
</dbReference>
<feature type="compositionally biased region" description="Acidic residues" evidence="1">
    <location>
        <begin position="582"/>
        <end position="603"/>
    </location>
</feature>
<dbReference type="Gene3D" id="3.30.450.20">
    <property type="entry name" value="PAS domain"/>
    <property type="match status" value="1"/>
</dbReference>
<dbReference type="AlphaFoldDB" id="Q22HI2"/>
<feature type="transmembrane region" description="Helical" evidence="2">
    <location>
        <begin position="943"/>
        <end position="966"/>
    </location>
</feature>
<evidence type="ECO:0000256" key="1">
    <source>
        <dbReference type="SAM" id="MobiDB-lite"/>
    </source>
</evidence>
<feature type="transmembrane region" description="Helical" evidence="2">
    <location>
        <begin position="1169"/>
        <end position="1190"/>
    </location>
</feature>
<dbReference type="eggNOG" id="ENOG502SJZD">
    <property type="taxonomic scope" value="Eukaryota"/>
</dbReference>
<dbReference type="PANTHER" id="PTHR31600:SF2">
    <property type="entry name" value="GAMETE ENRICHED GENE 10 PROTEIN-RELATED"/>
    <property type="match status" value="1"/>
</dbReference>
<dbReference type="RefSeq" id="XP_001032382.2">
    <property type="nucleotide sequence ID" value="XM_001032382.2"/>
</dbReference>